<keyword evidence="4 7" id="KW-0694">RNA-binding</keyword>
<feature type="compositionally biased region" description="Acidic residues" evidence="8">
    <location>
        <begin position="1"/>
        <end position="45"/>
    </location>
</feature>
<dbReference type="InterPro" id="IPR035979">
    <property type="entry name" value="RBD_domain_sf"/>
</dbReference>
<organism evidence="10">
    <name type="scientific">Anopheles marajoara</name>
    <dbReference type="NCBI Taxonomy" id="58244"/>
    <lineage>
        <taxon>Eukaryota</taxon>
        <taxon>Metazoa</taxon>
        <taxon>Ecdysozoa</taxon>
        <taxon>Arthropoda</taxon>
        <taxon>Hexapoda</taxon>
        <taxon>Insecta</taxon>
        <taxon>Pterygota</taxon>
        <taxon>Neoptera</taxon>
        <taxon>Endopterygota</taxon>
        <taxon>Diptera</taxon>
        <taxon>Nematocera</taxon>
        <taxon>Culicoidea</taxon>
        <taxon>Culicidae</taxon>
        <taxon>Anophelinae</taxon>
        <taxon>Anopheles</taxon>
    </lineage>
</organism>
<feature type="region of interest" description="Disordered" evidence="8">
    <location>
        <begin position="583"/>
        <end position="650"/>
    </location>
</feature>
<dbReference type="GO" id="GO:0003723">
    <property type="term" value="F:RNA binding"/>
    <property type="evidence" value="ECO:0007669"/>
    <property type="project" value="UniProtKB-UniRule"/>
</dbReference>
<dbReference type="GO" id="GO:0008380">
    <property type="term" value="P:RNA splicing"/>
    <property type="evidence" value="ECO:0007669"/>
    <property type="project" value="UniProtKB-KW"/>
</dbReference>
<feature type="region of interest" description="Disordered" evidence="8">
    <location>
        <begin position="880"/>
        <end position="907"/>
    </location>
</feature>
<evidence type="ECO:0000256" key="1">
    <source>
        <dbReference type="ARBA" id="ARBA00004123"/>
    </source>
</evidence>
<dbReference type="Gene3D" id="1.25.40.10">
    <property type="entry name" value="Tetratricopeptide repeat domain"/>
    <property type="match status" value="2"/>
</dbReference>
<keyword evidence="3" id="KW-0677">Repeat</keyword>
<dbReference type="SMART" id="SM00386">
    <property type="entry name" value="HAT"/>
    <property type="match status" value="6"/>
</dbReference>
<dbReference type="PROSITE" id="PS50102">
    <property type="entry name" value="RRM"/>
    <property type="match status" value="2"/>
</dbReference>
<evidence type="ECO:0000256" key="3">
    <source>
        <dbReference type="ARBA" id="ARBA00022737"/>
    </source>
</evidence>
<evidence type="ECO:0000256" key="2">
    <source>
        <dbReference type="ARBA" id="ARBA00022664"/>
    </source>
</evidence>
<reference evidence="10" key="1">
    <citation type="submission" date="2018-01" db="EMBL/GenBank/DDBJ databases">
        <title>An insight into the sialome of Amazonian anophelines.</title>
        <authorList>
            <person name="Ribeiro J.M."/>
            <person name="Scarpassa V."/>
            <person name="Calvo E."/>
        </authorList>
    </citation>
    <scope>NUCLEOTIDE SEQUENCE</scope>
    <source>
        <tissue evidence="10">Salivary glands</tissue>
    </source>
</reference>
<feature type="region of interest" description="Disordered" evidence="8">
    <location>
        <begin position="825"/>
        <end position="865"/>
    </location>
</feature>
<comment type="subcellular location">
    <subcellularLocation>
        <location evidence="1">Nucleus</location>
    </subcellularLocation>
</comment>
<feature type="compositionally biased region" description="Low complexity" evidence="8">
    <location>
        <begin position="838"/>
        <end position="847"/>
    </location>
</feature>
<dbReference type="EMBL" id="GGFJ01001749">
    <property type="protein sequence ID" value="MBW50890.1"/>
    <property type="molecule type" value="Transcribed_RNA"/>
</dbReference>
<dbReference type="Pfam" id="PF05391">
    <property type="entry name" value="Lsm_interact"/>
    <property type="match status" value="1"/>
</dbReference>
<dbReference type="InterPro" id="IPR008669">
    <property type="entry name" value="LSM_interact"/>
</dbReference>
<evidence type="ECO:0000313" key="10">
    <source>
        <dbReference type="EMBL" id="MBW50890.1"/>
    </source>
</evidence>
<keyword evidence="2" id="KW-0507">mRNA processing</keyword>
<evidence type="ECO:0000259" key="9">
    <source>
        <dbReference type="PROSITE" id="PS50102"/>
    </source>
</evidence>
<evidence type="ECO:0000256" key="6">
    <source>
        <dbReference type="ARBA" id="ARBA00023242"/>
    </source>
</evidence>
<accession>A0A2M4BCW7</accession>
<feature type="domain" description="RRM" evidence="9">
    <location>
        <begin position="656"/>
        <end position="731"/>
    </location>
</feature>
<dbReference type="InterPro" id="IPR012677">
    <property type="entry name" value="Nucleotide-bd_a/b_plait_sf"/>
</dbReference>
<sequence length="907" mass="101916">MSGMETDDLIEEDSVVLVSEDDGTSDGSNTEDEATDDEEDEADETMESKHIKQYIEILTKIAGDKYNYDNYVQLLEVAHEMNDLEKIRQSAEIFAAMFPLSPDIWLKWLKIEASLATTDEQVENVEKLFIRALTDYYSVDVATEFARLAMNTSNKEIAERIWKVLIPTYGLHTTKGRSIFEAYREDVLTKNGDSDESFNRVARIYEQELKVPLRGMEDSCIEYKLLCEKYKSVLTDLDEEKFERRYKQAKAALQRMIPHEDALAALASHEHQQRAELYRKYIADCRSELDDDEVQILYERSVAECCLDATVWVDYVRYLHNCPPDVDENVSPVFRQTELDLVNRALRNCTWSAELYVEKMRIVEREQQSRSKMTVVKIMEDVASAGLQTPEASVKVWLEYLTFLRRHTDFKSEKEREILRANFDLAWNQLGRTWGVLADPQCKILQFWGRLEYEALGEPNKGRDLWLSVMESSDNATKAGLWIEFTELEAKRNTDAVRKLYRKSITTVGLDDPETLAAAWLRFERCNGTLEQLVSCQELCNATIEKYYSTFIKPLRPASKGTKQKADGTASKETTNAAVAAATTTVADGSTGRKNLKRTHDQDFKVPAIPPANAGNAPKDSTEKDSSEETQADGSPSNGDAGAKRAKLNDPSLESRQVFISNLSFEATEQDIRSAFPELPIESIELVLSAAGKSRGFGYMLLASESDVAQALSFDRRPLAGRPVFISNVARDKANRQHQFKYASSVEPNKLFIKGLPFELGKDELQRLFEPFGTIRDIRIVCFRNGRSKGLAYLEYESEAAAKRAVLKMDQHVIDGFTITVAISAPPPKKTDPAKNTGAPGDDAAAGTSSVSLGSGKRQLAKGDVKQKLSAMIPTAVLKRTAVGSPAPTADTEKPKSNDDFRKMLLK</sequence>
<evidence type="ECO:0000256" key="5">
    <source>
        <dbReference type="ARBA" id="ARBA00023187"/>
    </source>
</evidence>
<dbReference type="SUPFAM" id="SSF48452">
    <property type="entry name" value="TPR-like"/>
    <property type="match status" value="1"/>
</dbReference>
<proteinExistence type="predicted"/>
<evidence type="ECO:0000256" key="8">
    <source>
        <dbReference type="SAM" id="MobiDB-lite"/>
    </source>
</evidence>
<dbReference type="GO" id="GO:0005634">
    <property type="term" value="C:nucleus"/>
    <property type="evidence" value="ECO:0007669"/>
    <property type="project" value="UniProtKB-SubCell"/>
</dbReference>
<dbReference type="Pfam" id="PF00076">
    <property type="entry name" value="RRM_1"/>
    <property type="match status" value="2"/>
</dbReference>
<feature type="compositionally biased region" description="Basic and acidic residues" evidence="8">
    <location>
        <begin position="891"/>
        <end position="907"/>
    </location>
</feature>
<dbReference type="Pfam" id="PF23240">
    <property type="entry name" value="HAT_PRP39_N"/>
    <property type="match status" value="1"/>
</dbReference>
<dbReference type="InterPro" id="IPR000504">
    <property type="entry name" value="RRM_dom"/>
</dbReference>
<dbReference type="PANTHER" id="PTHR17204">
    <property type="entry name" value="PRE-MRNA PROCESSING PROTEIN PRP39-RELATED"/>
    <property type="match status" value="1"/>
</dbReference>
<evidence type="ECO:0000256" key="7">
    <source>
        <dbReference type="PROSITE-ProRule" id="PRU00176"/>
    </source>
</evidence>
<keyword evidence="6" id="KW-0539">Nucleus</keyword>
<dbReference type="AlphaFoldDB" id="A0A2M4BCW7"/>
<protein>
    <submittedName>
        <fullName evidence="10">Putative rna-binding protein sart3 rrm superfamily</fullName>
    </submittedName>
</protein>
<evidence type="ECO:0000256" key="4">
    <source>
        <dbReference type="ARBA" id="ARBA00022884"/>
    </source>
</evidence>
<dbReference type="InterPro" id="IPR003107">
    <property type="entry name" value="HAT"/>
</dbReference>
<dbReference type="SUPFAM" id="SSF54928">
    <property type="entry name" value="RNA-binding domain, RBD"/>
    <property type="match status" value="2"/>
</dbReference>
<feature type="domain" description="RRM" evidence="9">
    <location>
        <begin position="749"/>
        <end position="826"/>
    </location>
</feature>
<feature type="region of interest" description="Disordered" evidence="8">
    <location>
        <begin position="1"/>
        <end position="48"/>
    </location>
</feature>
<dbReference type="InterPro" id="IPR011990">
    <property type="entry name" value="TPR-like_helical_dom_sf"/>
</dbReference>
<keyword evidence="5" id="KW-0508">mRNA splicing</keyword>
<name>A0A2M4BCW7_9DIPT</name>
<dbReference type="PANTHER" id="PTHR17204:SF25">
    <property type="entry name" value="RRM DOMAIN-CONTAINING PROTEIN"/>
    <property type="match status" value="1"/>
</dbReference>
<dbReference type="Gene3D" id="3.30.70.330">
    <property type="match status" value="2"/>
</dbReference>
<dbReference type="GO" id="GO:0006397">
    <property type="term" value="P:mRNA processing"/>
    <property type="evidence" value="ECO:0007669"/>
    <property type="project" value="UniProtKB-KW"/>
</dbReference>
<dbReference type="SMART" id="SM00360">
    <property type="entry name" value="RRM"/>
    <property type="match status" value="2"/>
</dbReference>